<dbReference type="Proteomes" id="UP000238937">
    <property type="component" value="Unassembled WGS sequence"/>
</dbReference>
<keyword evidence="9" id="KW-1185">Reference proteome</keyword>
<dbReference type="InterPro" id="IPR000014">
    <property type="entry name" value="PAS"/>
</dbReference>
<feature type="domain" description="PAC" evidence="7">
    <location>
        <begin position="379"/>
        <end position="431"/>
    </location>
</feature>
<dbReference type="InterPro" id="IPR003594">
    <property type="entry name" value="HATPase_dom"/>
</dbReference>
<evidence type="ECO:0000256" key="4">
    <source>
        <dbReference type="SAM" id="Coils"/>
    </source>
</evidence>
<dbReference type="InterPro" id="IPR029016">
    <property type="entry name" value="GAF-like_dom_sf"/>
</dbReference>
<dbReference type="SMART" id="SM00065">
    <property type="entry name" value="GAF"/>
    <property type="match status" value="1"/>
</dbReference>
<dbReference type="GO" id="GO:0006355">
    <property type="term" value="P:regulation of DNA-templated transcription"/>
    <property type="evidence" value="ECO:0007669"/>
    <property type="project" value="InterPro"/>
</dbReference>
<proteinExistence type="predicted"/>
<dbReference type="SMART" id="SM00091">
    <property type="entry name" value="PAS"/>
    <property type="match status" value="4"/>
</dbReference>
<dbReference type="InterPro" id="IPR013655">
    <property type="entry name" value="PAS_fold_3"/>
</dbReference>
<evidence type="ECO:0000256" key="3">
    <source>
        <dbReference type="ARBA" id="ARBA00023012"/>
    </source>
</evidence>
<dbReference type="GO" id="GO:0016020">
    <property type="term" value="C:membrane"/>
    <property type="evidence" value="ECO:0007669"/>
    <property type="project" value="InterPro"/>
</dbReference>
<evidence type="ECO:0000259" key="6">
    <source>
        <dbReference type="PROSITE" id="PS50112"/>
    </source>
</evidence>
<evidence type="ECO:0000256" key="2">
    <source>
        <dbReference type="ARBA" id="ARBA00022777"/>
    </source>
</evidence>
<evidence type="ECO:0000313" key="9">
    <source>
        <dbReference type="Proteomes" id="UP000238937"/>
    </source>
</evidence>
<sequence>MLMQVAIETAGAETGTLILLEDDRLIVVAQCSGSRQCDLEKIALVDCATIPVSVIHSVARTSETLVFDDAVSKSPFSTDPYIQHQQTRSLLCLPILMQSQTIGILYLEHDLSTGVFTHDRLQALKLSIAQAAISLENARLYEQLTNYTETLERKVEEQTQALQQEIAERQQTEAALQRSETKFRNIFENSQVGIFRVRICDGLILDANQRFANLYGFDSPEEMIGLERTADYYVNPSERKQFLESLMRDREVRSYEVQMRKRDGTVFWGLFSSYLNAGDDYIEGVLADISDHKQAEAAFRQSEANYRNLLQTANSVILRYDPQGRIRYINDYGVKLLGYEEHEILGRTVFETIIPEAELSGRDMRPFVHDLLRNPQAYPQAEGENLCRDGRRVWMEWSNQAIFNERGEVVEILSVGNDTTQRKQAEEALQRSETTFRTIFENSQVGIYRTRTCDGLILKANQCFAELLGFDSPEEIVGLEHTTGYYVNPNVRQHAIELMKRDRELRSFEVQMRKRDGTVFWVLFSSYLNATDDYIEGTIADISDRKQAEAALQMSEERLRLALTAANQGLYDLNIKTEEVAINPEYALMLGYDPATYQVTKSKWIESLHPDDRESVLAVYYACITGEIPSYRAEYRHRTQDGQWKWILAVGNVVAWNEFGEPIRALGVVTDIDDRKRAEAASILEERNRMAREIHDTLAQAFTGILAQVGAAKQVLTDDVEATQAHLDLIAELARTGLVEARRSVVALRPQLLEEGSLQNALHRLIAQIRAAAMDTTLYYEIEGAVYALPPEVESNLLRMGQEALTNATRHANADEIRVELKYDRDRFCLRVKDNGRGFGVGSIPSSEGFGLLGMSERAERIGAQLAIRSQPGQGTEIIVTVNRE</sequence>
<dbReference type="GO" id="GO:0000155">
    <property type="term" value="F:phosphorelay sensor kinase activity"/>
    <property type="evidence" value="ECO:0007669"/>
    <property type="project" value="InterPro"/>
</dbReference>
<feature type="domain" description="PAC" evidence="7">
    <location>
        <begin position="506"/>
        <end position="554"/>
    </location>
</feature>
<dbReference type="SUPFAM" id="SSF55785">
    <property type="entry name" value="PYP-like sensor domain (PAS domain)"/>
    <property type="match status" value="4"/>
</dbReference>
<dbReference type="InterPro" id="IPR000700">
    <property type="entry name" value="PAS-assoc_C"/>
</dbReference>
<keyword evidence="1" id="KW-0808">Transferase</keyword>
<dbReference type="SMART" id="SM00387">
    <property type="entry name" value="HATPase_c"/>
    <property type="match status" value="1"/>
</dbReference>
<keyword evidence="2 8" id="KW-0418">Kinase</keyword>
<dbReference type="PANTHER" id="PTHR24421">
    <property type="entry name" value="NITRATE/NITRITE SENSOR PROTEIN NARX-RELATED"/>
    <property type="match status" value="1"/>
</dbReference>
<dbReference type="Pfam" id="PF07730">
    <property type="entry name" value="HisKA_3"/>
    <property type="match status" value="1"/>
</dbReference>
<dbReference type="GO" id="GO:0046983">
    <property type="term" value="F:protein dimerization activity"/>
    <property type="evidence" value="ECO:0007669"/>
    <property type="project" value="InterPro"/>
</dbReference>
<feature type="domain" description="PAC" evidence="7">
    <location>
        <begin position="631"/>
        <end position="684"/>
    </location>
</feature>
<dbReference type="PROSITE" id="PS50109">
    <property type="entry name" value="HIS_KIN"/>
    <property type="match status" value="1"/>
</dbReference>
<dbReference type="InterPro" id="IPR036890">
    <property type="entry name" value="HATPase_C_sf"/>
</dbReference>
<organism evidence="8 9">
    <name type="scientific">Chamaesiphon polymorphus CCALA 037</name>
    <dbReference type="NCBI Taxonomy" id="2107692"/>
    <lineage>
        <taxon>Bacteria</taxon>
        <taxon>Bacillati</taxon>
        <taxon>Cyanobacteriota</taxon>
        <taxon>Cyanophyceae</taxon>
        <taxon>Gomontiellales</taxon>
        <taxon>Chamaesiphonaceae</taxon>
        <taxon>Chamaesiphon</taxon>
    </lineage>
</organism>
<feature type="domain" description="PAC" evidence="7">
    <location>
        <begin position="253"/>
        <end position="301"/>
    </location>
</feature>
<dbReference type="InterPro" id="IPR035965">
    <property type="entry name" value="PAS-like_dom_sf"/>
</dbReference>
<dbReference type="Pfam" id="PF13426">
    <property type="entry name" value="PAS_9"/>
    <property type="match status" value="2"/>
</dbReference>
<feature type="domain" description="PAS" evidence="6">
    <location>
        <begin position="302"/>
        <end position="375"/>
    </location>
</feature>
<dbReference type="NCBIfam" id="TIGR00229">
    <property type="entry name" value="sensory_box"/>
    <property type="match status" value="4"/>
</dbReference>
<dbReference type="OrthoDB" id="456159at2"/>
<dbReference type="PROSITE" id="PS50113">
    <property type="entry name" value="PAC"/>
    <property type="match status" value="4"/>
</dbReference>
<accession>A0A2T1GN83</accession>
<dbReference type="InterPro" id="IPR011712">
    <property type="entry name" value="Sig_transdc_His_kin_sub3_dim/P"/>
</dbReference>
<dbReference type="InterPro" id="IPR005467">
    <property type="entry name" value="His_kinase_dom"/>
</dbReference>
<dbReference type="InterPro" id="IPR050482">
    <property type="entry name" value="Sensor_HK_TwoCompSys"/>
</dbReference>
<gene>
    <name evidence="8" type="ORF">C7B77_01245</name>
</gene>
<evidence type="ECO:0000259" key="5">
    <source>
        <dbReference type="PROSITE" id="PS50109"/>
    </source>
</evidence>
<feature type="coiled-coil region" evidence="4">
    <location>
        <begin position="137"/>
        <end position="182"/>
    </location>
</feature>
<dbReference type="SMART" id="SM00086">
    <property type="entry name" value="PAC"/>
    <property type="match status" value="4"/>
</dbReference>
<dbReference type="Pfam" id="PF02518">
    <property type="entry name" value="HATPase_c"/>
    <property type="match status" value="1"/>
</dbReference>
<dbReference type="AlphaFoldDB" id="A0A2T1GN83"/>
<evidence type="ECO:0000256" key="1">
    <source>
        <dbReference type="ARBA" id="ARBA00022679"/>
    </source>
</evidence>
<keyword evidence="4" id="KW-0175">Coiled coil</keyword>
<dbReference type="InterPro" id="IPR001610">
    <property type="entry name" value="PAC"/>
</dbReference>
<keyword evidence="3" id="KW-0902">Two-component regulatory system</keyword>
<dbReference type="Gene3D" id="1.20.5.1930">
    <property type="match status" value="1"/>
</dbReference>
<dbReference type="EMBL" id="PVWO01000007">
    <property type="protein sequence ID" value="PSB59378.1"/>
    <property type="molecule type" value="Genomic_DNA"/>
</dbReference>
<dbReference type="SUPFAM" id="SSF55874">
    <property type="entry name" value="ATPase domain of HSP90 chaperone/DNA topoisomerase II/histidine kinase"/>
    <property type="match status" value="1"/>
</dbReference>
<protein>
    <submittedName>
        <fullName evidence="8">Histidine kinase</fullName>
    </submittedName>
</protein>
<dbReference type="InterPro" id="IPR013767">
    <property type="entry name" value="PAS_fold"/>
</dbReference>
<feature type="domain" description="Histidine kinase" evidence="5">
    <location>
        <begin position="697"/>
        <end position="885"/>
    </location>
</feature>
<reference evidence="8 9" key="1">
    <citation type="submission" date="2018-03" db="EMBL/GenBank/DDBJ databases">
        <title>The ancient ancestry and fast evolution of plastids.</title>
        <authorList>
            <person name="Moore K.R."/>
            <person name="Magnabosco C."/>
            <person name="Momper L."/>
            <person name="Gold D.A."/>
            <person name="Bosak T."/>
            <person name="Fournier G.P."/>
        </authorList>
    </citation>
    <scope>NUCLEOTIDE SEQUENCE [LARGE SCALE GENOMIC DNA]</scope>
    <source>
        <strain evidence="8 9">CCALA 037</strain>
    </source>
</reference>
<evidence type="ECO:0000313" key="8">
    <source>
        <dbReference type="EMBL" id="PSB59378.1"/>
    </source>
</evidence>
<dbReference type="SUPFAM" id="SSF55781">
    <property type="entry name" value="GAF domain-like"/>
    <property type="match status" value="1"/>
</dbReference>
<dbReference type="Gene3D" id="3.30.565.10">
    <property type="entry name" value="Histidine kinase-like ATPase, C-terminal domain"/>
    <property type="match status" value="1"/>
</dbReference>
<dbReference type="PANTHER" id="PTHR24421:SF62">
    <property type="entry name" value="SENSORY TRANSDUCTION HISTIDINE KINASE"/>
    <property type="match status" value="1"/>
</dbReference>
<name>A0A2T1GN83_9CYAN</name>
<comment type="caution">
    <text evidence="8">The sequence shown here is derived from an EMBL/GenBank/DDBJ whole genome shotgun (WGS) entry which is preliminary data.</text>
</comment>
<dbReference type="InterPro" id="IPR003018">
    <property type="entry name" value="GAF"/>
</dbReference>
<feature type="domain" description="PAS" evidence="6">
    <location>
        <begin position="555"/>
        <end position="627"/>
    </location>
</feature>
<dbReference type="Pfam" id="PF01590">
    <property type="entry name" value="GAF"/>
    <property type="match status" value="1"/>
</dbReference>
<dbReference type="Pfam" id="PF00989">
    <property type="entry name" value="PAS"/>
    <property type="match status" value="1"/>
</dbReference>
<dbReference type="FunFam" id="1.20.5.1930:FF:000005">
    <property type="entry name" value="Two-component sensor histidine kinase"/>
    <property type="match status" value="1"/>
</dbReference>
<dbReference type="CDD" id="cd00130">
    <property type="entry name" value="PAS"/>
    <property type="match status" value="4"/>
</dbReference>
<dbReference type="Gene3D" id="3.30.450.40">
    <property type="match status" value="1"/>
</dbReference>
<evidence type="ECO:0000259" key="7">
    <source>
        <dbReference type="PROSITE" id="PS50113"/>
    </source>
</evidence>
<dbReference type="FunFam" id="3.30.565.10:FF:000344">
    <property type="entry name" value="Sensory transduction histidine kinase"/>
    <property type="match status" value="1"/>
</dbReference>
<dbReference type="Gene3D" id="3.30.450.20">
    <property type="entry name" value="PAS domain"/>
    <property type="match status" value="4"/>
</dbReference>
<dbReference type="Pfam" id="PF08447">
    <property type="entry name" value="PAS_3"/>
    <property type="match status" value="1"/>
</dbReference>
<dbReference type="CDD" id="cd16917">
    <property type="entry name" value="HATPase_UhpB-NarQ-NarX-like"/>
    <property type="match status" value="1"/>
</dbReference>
<dbReference type="PROSITE" id="PS50112">
    <property type="entry name" value="PAS"/>
    <property type="match status" value="2"/>
</dbReference>